<keyword evidence="3" id="KW-1185">Reference proteome</keyword>
<feature type="transmembrane region" description="Helical" evidence="1">
    <location>
        <begin position="172"/>
        <end position="195"/>
    </location>
</feature>
<protein>
    <submittedName>
        <fullName evidence="2">Uncharacterized protein</fullName>
    </submittedName>
</protein>
<feature type="transmembrane region" description="Helical" evidence="1">
    <location>
        <begin position="143"/>
        <end position="165"/>
    </location>
</feature>
<accession>A0A7X5R122</accession>
<proteinExistence type="predicted"/>
<dbReference type="AlphaFoldDB" id="A0A7X5R122"/>
<gene>
    <name evidence="2" type="ORF">FHX76_001415</name>
</gene>
<evidence type="ECO:0000313" key="2">
    <source>
        <dbReference type="EMBL" id="NIH53547.1"/>
    </source>
</evidence>
<dbReference type="Proteomes" id="UP000541033">
    <property type="component" value="Unassembled WGS sequence"/>
</dbReference>
<keyword evidence="1" id="KW-0472">Membrane</keyword>
<keyword evidence="1" id="KW-0812">Transmembrane</keyword>
<evidence type="ECO:0000313" key="3">
    <source>
        <dbReference type="Proteomes" id="UP000541033"/>
    </source>
</evidence>
<dbReference type="EMBL" id="JAAMOX010000001">
    <property type="protein sequence ID" value="NIH53547.1"/>
    <property type="molecule type" value="Genomic_DNA"/>
</dbReference>
<name>A0A7X5R122_9MICO</name>
<comment type="caution">
    <text evidence="2">The sequence shown here is derived from an EMBL/GenBank/DDBJ whole genome shotgun (WGS) entry which is preliminary data.</text>
</comment>
<keyword evidence="1" id="KW-1133">Transmembrane helix</keyword>
<sequence>MSNAPGPDDSENERFARVGRRLSWLRQLPLERPTDLTRERAANRTRAYLYGNILVLAALASLTTHDVESGHGAILVIGTGVSTLIAHLLADIFSHRIRGHVDDGSRPGLRDEIRDALPIASSASFPAFMLAIGWLGWVAPFPVLLASMIVILFRFLMLGGMVGYLTGERSSWNSVLAGVGLAVAGVAVVGIKLLLTH</sequence>
<evidence type="ECO:0000256" key="1">
    <source>
        <dbReference type="SAM" id="Phobius"/>
    </source>
</evidence>
<dbReference type="RefSeq" id="WP_167149244.1">
    <property type="nucleotide sequence ID" value="NZ_JAAMOX010000001.1"/>
</dbReference>
<reference evidence="2 3" key="1">
    <citation type="submission" date="2020-02" db="EMBL/GenBank/DDBJ databases">
        <title>Sequencing the genomes of 1000 actinobacteria strains.</title>
        <authorList>
            <person name="Klenk H.-P."/>
        </authorList>
    </citation>
    <scope>NUCLEOTIDE SEQUENCE [LARGE SCALE GENOMIC DNA]</scope>
    <source>
        <strain evidence="2 3">DSM 27960</strain>
    </source>
</reference>
<organism evidence="2 3">
    <name type="scientific">Lysinibacter cavernae</name>
    <dbReference type="NCBI Taxonomy" id="1640652"/>
    <lineage>
        <taxon>Bacteria</taxon>
        <taxon>Bacillati</taxon>
        <taxon>Actinomycetota</taxon>
        <taxon>Actinomycetes</taxon>
        <taxon>Micrococcales</taxon>
        <taxon>Microbacteriaceae</taxon>
        <taxon>Lysinibacter</taxon>
    </lineage>
</organism>
<feature type="transmembrane region" description="Helical" evidence="1">
    <location>
        <begin position="116"/>
        <end position="137"/>
    </location>
</feature>
<feature type="transmembrane region" description="Helical" evidence="1">
    <location>
        <begin position="47"/>
        <end position="64"/>
    </location>
</feature>
<feature type="transmembrane region" description="Helical" evidence="1">
    <location>
        <begin position="70"/>
        <end position="90"/>
    </location>
</feature>